<evidence type="ECO:0000313" key="2">
    <source>
        <dbReference type="EMBL" id="GAA1517613.1"/>
    </source>
</evidence>
<accession>A0ABN2AH70</accession>
<dbReference type="Gene3D" id="3.40.630.30">
    <property type="match status" value="1"/>
</dbReference>
<organism evidence="2 3">
    <name type="scientific">Kribbella lupini</name>
    <dbReference type="NCBI Taxonomy" id="291602"/>
    <lineage>
        <taxon>Bacteria</taxon>
        <taxon>Bacillati</taxon>
        <taxon>Actinomycetota</taxon>
        <taxon>Actinomycetes</taxon>
        <taxon>Propionibacteriales</taxon>
        <taxon>Kribbellaceae</taxon>
        <taxon>Kribbella</taxon>
    </lineage>
</organism>
<dbReference type="InterPro" id="IPR016181">
    <property type="entry name" value="Acyl_CoA_acyltransferase"/>
</dbReference>
<dbReference type="PANTHER" id="PTHR43441:SF11">
    <property type="entry name" value="RIBOSOMAL-PROTEIN-SERINE ACETYLTRANSFERASE"/>
    <property type="match status" value="1"/>
</dbReference>
<evidence type="ECO:0000259" key="1">
    <source>
        <dbReference type="PROSITE" id="PS51186"/>
    </source>
</evidence>
<dbReference type="EMBL" id="BAAANC010000001">
    <property type="protein sequence ID" value="GAA1517613.1"/>
    <property type="molecule type" value="Genomic_DNA"/>
</dbReference>
<dbReference type="RefSeq" id="WP_344171558.1">
    <property type="nucleotide sequence ID" value="NZ_BAAANC010000001.1"/>
</dbReference>
<dbReference type="Pfam" id="PF13302">
    <property type="entry name" value="Acetyltransf_3"/>
    <property type="match status" value="1"/>
</dbReference>
<dbReference type="Proteomes" id="UP001500363">
    <property type="component" value="Unassembled WGS sequence"/>
</dbReference>
<evidence type="ECO:0000313" key="3">
    <source>
        <dbReference type="Proteomes" id="UP001500363"/>
    </source>
</evidence>
<proteinExistence type="predicted"/>
<dbReference type="SUPFAM" id="SSF55729">
    <property type="entry name" value="Acyl-CoA N-acyltransferases (Nat)"/>
    <property type="match status" value="1"/>
</dbReference>
<dbReference type="PANTHER" id="PTHR43441">
    <property type="entry name" value="RIBOSOMAL-PROTEIN-SERINE ACETYLTRANSFERASE"/>
    <property type="match status" value="1"/>
</dbReference>
<dbReference type="PROSITE" id="PS51186">
    <property type="entry name" value="GNAT"/>
    <property type="match status" value="1"/>
</dbReference>
<keyword evidence="3" id="KW-1185">Reference proteome</keyword>
<comment type="caution">
    <text evidence="2">The sequence shown here is derived from an EMBL/GenBank/DDBJ whole genome shotgun (WGS) entry which is preliminary data.</text>
</comment>
<name>A0ABN2AH70_9ACTN</name>
<gene>
    <name evidence="2" type="ORF">GCM10009741_16260</name>
</gene>
<dbReference type="InterPro" id="IPR051908">
    <property type="entry name" value="Ribosomal_N-acetyltransferase"/>
</dbReference>
<dbReference type="InterPro" id="IPR000182">
    <property type="entry name" value="GNAT_dom"/>
</dbReference>
<protein>
    <submittedName>
        <fullName evidence="2">GNAT family protein</fullName>
    </submittedName>
</protein>
<reference evidence="2 3" key="1">
    <citation type="journal article" date="2019" name="Int. J. Syst. Evol. Microbiol.">
        <title>The Global Catalogue of Microorganisms (GCM) 10K type strain sequencing project: providing services to taxonomists for standard genome sequencing and annotation.</title>
        <authorList>
            <consortium name="The Broad Institute Genomics Platform"/>
            <consortium name="The Broad Institute Genome Sequencing Center for Infectious Disease"/>
            <person name="Wu L."/>
            <person name="Ma J."/>
        </authorList>
    </citation>
    <scope>NUCLEOTIDE SEQUENCE [LARGE SCALE GENOMIC DNA]</scope>
    <source>
        <strain evidence="2 3">JCM 14303</strain>
    </source>
</reference>
<feature type="domain" description="N-acetyltransferase" evidence="1">
    <location>
        <begin position="10"/>
        <end position="176"/>
    </location>
</feature>
<sequence length="185" mass="21201">MTSLWVGERVRLRAIEPEDWADFLRFDQDSEMQRNVDMVHAPRSAFATQAWAEEQATHGEDNDRLQLAIEALETGTVVGACSTNDTSRRCGRFSYGIAVGREHQRRGYASDAVKILLRFMFQERRYHKAEAGVYAYNDASIALQERLGFQREGHLRDHEFLAGAYQDVIVFGMTAEEFAALHIRR</sequence>